<dbReference type="PANTHER" id="PTHR40389:SF2">
    <property type="entry name" value="ENDOGENOUS RETROVIRUS GROUP K MEMBER 24 GAG POLYPROTEIN-RELATED"/>
    <property type="match status" value="1"/>
</dbReference>
<dbReference type="OrthoDB" id="9386882at2759"/>
<feature type="non-terminal residue" evidence="5">
    <location>
        <position position="112"/>
    </location>
</feature>
<evidence type="ECO:0000256" key="2">
    <source>
        <dbReference type="PROSITE-ProRule" id="PRU00047"/>
    </source>
</evidence>
<keyword evidence="1" id="KW-0519">Myristate</keyword>
<dbReference type="EMBL" id="WAAE01011277">
    <property type="protein sequence ID" value="NXX29631.1"/>
    <property type="molecule type" value="Genomic_DNA"/>
</dbReference>
<evidence type="ECO:0000256" key="3">
    <source>
        <dbReference type="SAM" id="MobiDB-lite"/>
    </source>
</evidence>
<accession>A0A852HII0</accession>
<dbReference type="Pfam" id="PF14787">
    <property type="entry name" value="zf-CCHC_5"/>
    <property type="match status" value="1"/>
</dbReference>
<evidence type="ECO:0000259" key="4">
    <source>
        <dbReference type="PROSITE" id="PS50158"/>
    </source>
</evidence>
<feature type="region of interest" description="Disordered" evidence="3">
    <location>
        <begin position="60"/>
        <end position="112"/>
    </location>
</feature>
<keyword evidence="2" id="KW-0479">Metal-binding</keyword>
<reference evidence="5" key="1">
    <citation type="submission" date="2020-02" db="EMBL/GenBank/DDBJ databases">
        <title>Bird 10,000 Genomes (B10K) Project - Family phase.</title>
        <authorList>
            <person name="Zhang G."/>
        </authorList>
    </citation>
    <scope>NUCLEOTIDE SEQUENCE</scope>
    <source>
        <strain evidence="5">B10K-DU-002-40</strain>
        <tissue evidence="5">Muscle</tissue>
    </source>
</reference>
<protein>
    <submittedName>
        <fullName evidence="5">GAK5 protein</fullName>
    </submittedName>
</protein>
<dbReference type="InterPro" id="IPR050195">
    <property type="entry name" value="Primate_lentivir_Gag_pol-like"/>
</dbReference>
<evidence type="ECO:0000313" key="5">
    <source>
        <dbReference type="EMBL" id="NXX29631.1"/>
    </source>
</evidence>
<dbReference type="SUPFAM" id="SSF57756">
    <property type="entry name" value="Retrovirus zinc finger-like domains"/>
    <property type="match status" value="1"/>
</dbReference>
<keyword evidence="6" id="KW-1185">Reference proteome</keyword>
<dbReference type="Gene3D" id="4.10.60.10">
    <property type="entry name" value="Zinc finger, CCHC-type"/>
    <property type="match status" value="1"/>
</dbReference>
<evidence type="ECO:0000256" key="1">
    <source>
        <dbReference type="ARBA" id="ARBA00022707"/>
    </source>
</evidence>
<dbReference type="PROSITE" id="PS50158">
    <property type="entry name" value="ZF_CCHC"/>
    <property type="match status" value="1"/>
</dbReference>
<keyword evidence="1" id="KW-0449">Lipoprotein</keyword>
<dbReference type="GO" id="GO:0003676">
    <property type="term" value="F:nucleic acid binding"/>
    <property type="evidence" value="ECO:0007669"/>
    <property type="project" value="InterPro"/>
</dbReference>
<feature type="compositionally biased region" description="Pro residues" evidence="3">
    <location>
        <begin position="87"/>
        <end position="103"/>
    </location>
</feature>
<keyword evidence="2" id="KW-0863">Zinc-finger</keyword>
<evidence type="ECO:0000313" key="6">
    <source>
        <dbReference type="Proteomes" id="UP000653383"/>
    </source>
</evidence>
<dbReference type="AlphaFoldDB" id="A0A852HII0"/>
<gene>
    <name evidence="5" type="primary">Ervk5_0</name>
    <name evidence="5" type="ORF">NICCHL_R14751</name>
</gene>
<dbReference type="InterPro" id="IPR036875">
    <property type="entry name" value="Znf_CCHC_sf"/>
</dbReference>
<keyword evidence="2" id="KW-0862">Zinc</keyword>
<feature type="non-terminal residue" evidence="5">
    <location>
        <position position="1"/>
    </location>
</feature>
<dbReference type="Proteomes" id="UP000653383">
    <property type="component" value="Unassembled WGS sequence"/>
</dbReference>
<dbReference type="InterPro" id="IPR001878">
    <property type="entry name" value="Znf_CCHC"/>
</dbReference>
<organism evidence="5 6">
    <name type="scientific">Nicator chloris</name>
    <dbReference type="NCBI Taxonomy" id="237433"/>
    <lineage>
        <taxon>Eukaryota</taxon>
        <taxon>Metazoa</taxon>
        <taxon>Chordata</taxon>
        <taxon>Craniata</taxon>
        <taxon>Vertebrata</taxon>
        <taxon>Euteleostomi</taxon>
        <taxon>Archelosauria</taxon>
        <taxon>Archosauria</taxon>
        <taxon>Dinosauria</taxon>
        <taxon>Saurischia</taxon>
        <taxon>Theropoda</taxon>
        <taxon>Coelurosauria</taxon>
        <taxon>Aves</taxon>
        <taxon>Neognathae</taxon>
        <taxon>Neoaves</taxon>
        <taxon>Telluraves</taxon>
        <taxon>Australaves</taxon>
        <taxon>Passeriformes</taxon>
        <taxon>Sylvioidea</taxon>
        <taxon>Pycnonotidae</taxon>
        <taxon>Nicator</taxon>
    </lineage>
</organism>
<proteinExistence type="predicted"/>
<comment type="caution">
    <text evidence="5">The sequence shown here is derived from an EMBL/GenBank/DDBJ whole genome shotgun (WGS) entry which is preliminary data.</text>
</comment>
<dbReference type="PANTHER" id="PTHR40389">
    <property type="entry name" value="ENDOGENOUS RETROVIRUS GROUP K MEMBER 24 GAG POLYPROTEIN-RELATED"/>
    <property type="match status" value="1"/>
</dbReference>
<sequence>MAAAFAAIKGPSRISGICFSCGKPGTLKKDCFAQKRNKSKAPDVCPWCHKGRHFANQCHSKYDSEGRPIQGNWNPSTERHHAQTQMPQPPQQIPAPQMLPPQTPHRRPQLFA</sequence>
<name>A0A852HII0_9PASS</name>
<dbReference type="GO" id="GO:0008270">
    <property type="term" value="F:zinc ion binding"/>
    <property type="evidence" value="ECO:0007669"/>
    <property type="project" value="UniProtKB-KW"/>
</dbReference>
<feature type="domain" description="CCHC-type" evidence="4">
    <location>
        <begin position="18"/>
        <end position="31"/>
    </location>
</feature>